<dbReference type="AlphaFoldDB" id="A0A8D4LMS2"/>
<dbReference type="RefSeq" id="WP_261920051.1">
    <property type="nucleotide sequence ID" value="NZ_CP022011.1"/>
</dbReference>
<keyword evidence="12" id="KW-1185">Reference proteome</keyword>
<reference evidence="11" key="1">
    <citation type="submission" date="2017-06" db="EMBL/GenBank/DDBJ databases">
        <title>Genome sequencing of pathogenic and non-pathogenic strains within Bisgaard taxon 40.</title>
        <authorList>
            <person name="Ladner J.T."/>
            <person name="Lovett S.P."/>
            <person name="Koroleva G."/>
            <person name="Lorch J.M."/>
        </authorList>
    </citation>
    <scope>NUCLEOTIDE SEQUENCE</scope>
    <source>
        <strain evidence="11">27576-1-I1</strain>
    </source>
</reference>
<dbReference type="InterPro" id="IPR003445">
    <property type="entry name" value="Cat_transpt"/>
</dbReference>
<keyword evidence="6 10" id="KW-0630">Potassium</keyword>
<comment type="function">
    <text evidence="10">Low-affinity potassium transport system. Interacts with Trk system potassium uptake protein TrkA.</text>
</comment>
<evidence type="ECO:0000256" key="3">
    <source>
        <dbReference type="ARBA" id="ARBA00022475"/>
    </source>
</evidence>
<dbReference type="GO" id="GO:0005886">
    <property type="term" value="C:plasma membrane"/>
    <property type="evidence" value="ECO:0007669"/>
    <property type="project" value="UniProtKB-SubCell"/>
</dbReference>
<evidence type="ECO:0000256" key="1">
    <source>
        <dbReference type="ARBA" id="ARBA00004651"/>
    </source>
</evidence>
<dbReference type="PANTHER" id="PTHR32024:SF3">
    <property type="entry name" value="TRK SYSTEM POTASSIUM UPTAKE PROTEIN"/>
    <property type="match status" value="1"/>
</dbReference>
<dbReference type="InterPro" id="IPR004772">
    <property type="entry name" value="TrkH"/>
</dbReference>
<evidence type="ECO:0000256" key="4">
    <source>
        <dbReference type="ARBA" id="ARBA00022538"/>
    </source>
</evidence>
<keyword evidence="3 10" id="KW-1003">Cell membrane</keyword>
<keyword evidence="9 10" id="KW-0472">Membrane</keyword>
<keyword evidence="7" id="KW-1133">Transmembrane helix</keyword>
<keyword evidence="2 10" id="KW-0813">Transport</keyword>
<comment type="similarity">
    <text evidence="10">Belongs to the TrkH potassium transport family.</text>
</comment>
<sequence length="480" mass="53398">MFNHRFIRYVLGSVLAKIAWLMLIPLCVAIFTNGNGLAEFFTSIVITYIVSFFLTRRKPSDIRLRGKDMLLLTTLIWLVSCAFGALPFILLEHFSFTDAYFETMSGLTTTGVSVLTNITEAAPSLLMWRSTLQWLGGLGFIVMAVAILPFLNVGGMKLFRTESSDKSDKLLPQAKDVAKSIIKTYVILTAVCCIAYYWAGMTFFDAINHAFTTLSTGGFSTRDGSMNDFSALIQWICLLFMFLGSLPFLLMVQSVQRRNIWVLFFDQQVRGFILFTLIVGAGLALWLHHNQIFDWHDSFRIAYFNLVNLMSTTGFGLGNFDAWTNTTTFIFAIAFFIGGCSGSTAGGIKIFRFQIIFAVVKHQILKLMHPQSVVSVQYNRQAVAIDSIFAIAGFLLCYFIILILGTVLVTLQGLDLETSLSIAATSIGNVGQGLGPIVGPNGSFANLSESIKWLMVTMMLVGRLEIMTVLVLFFPGFWKK</sequence>
<evidence type="ECO:0000256" key="10">
    <source>
        <dbReference type="PIRNR" id="PIRNR006247"/>
    </source>
</evidence>
<keyword evidence="10" id="KW-0997">Cell inner membrane</keyword>
<name>A0A8D4LMS2_9PAST</name>
<evidence type="ECO:0000256" key="2">
    <source>
        <dbReference type="ARBA" id="ARBA00022448"/>
    </source>
</evidence>
<dbReference type="GO" id="GO:0015379">
    <property type="term" value="F:potassium:chloride symporter activity"/>
    <property type="evidence" value="ECO:0007669"/>
    <property type="project" value="InterPro"/>
</dbReference>
<dbReference type="PANTHER" id="PTHR32024">
    <property type="entry name" value="TRK SYSTEM POTASSIUM UPTAKE PROTEIN TRKG-RELATED"/>
    <property type="match status" value="1"/>
</dbReference>
<dbReference type="Pfam" id="PF02386">
    <property type="entry name" value="TrkH"/>
    <property type="match status" value="1"/>
</dbReference>
<keyword evidence="4 10" id="KW-0633">Potassium transport</keyword>
<dbReference type="PIRSF" id="PIRSF006247">
    <property type="entry name" value="TrkH"/>
    <property type="match status" value="1"/>
</dbReference>
<organism evidence="11 12">
    <name type="scientific">Mergibacter septicus</name>
    <dbReference type="NCBI Taxonomy" id="221402"/>
    <lineage>
        <taxon>Bacteria</taxon>
        <taxon>Pseudomonadati</taxon>
        <taxon>Pseudomonadota</taxon>
        <taxon>Gammaproteobacteria</taxon>
        <taxon>Pasteurellales</taxon>
        <taxon>Pasteurellaceae</taxon>
        <taxon>Mergibacter</taxon>
    </lineage>
</organism>
<evidence type="ECO:0000256" key="9">
    <source>
        <dbReference type="ARBA" id="ARBA00023136"/>
    </source>
</evidence>
<protein>
    <recommendedName>
        <fullName evidence="10">Trk system potassium uptake protein</fullName>
    </recommendedName>
</protein>
<comment type="subcellular location">
    <subcellularLocation>
        <location evidence="10">Cell inner membrane</location>
        <topology evidence="10">Multi-pass membrane protein</topology>
    </subcellularLocation>
    <subcellularLocation>
        <location evidence="1">Cell membrane</location>
        <topology evidence="1">Multi-pass membrane protein</topology>
    </subcellularLocation>
</comment>
<evidence type="ECO:0000256" key="6">
    <source>
        <dbReference type="ARBA" id="ARBA00022958"/>
    </source>
</evidence>
<evidence type="ECO:0000256" key="8">
    <source>
        <dbReference type="ARBA" id="ARBA00023065"/>
    </source>
</evidence>
<evidence type="ECO:0000256" key="7">
    <source>
        <dbReference type="ARBA" id="ARBA00022989"/>
    </source>
</evidence>
<keyword evidence="5" id="KW-0812">Transmembrane</keyword>
<keyword evidence="8 10" id="KW-0406">Ion transport</keyword>
<dbReference type="EMBL" id="CP022011">
    <property type="protein sequence ID" value="QDJ15444.1"/>
    <property type="molecule type" value="Genomic_DNA"/>
</dbReference>
<proteinExistence type="inferred from homology"/>
<evidence type="ECO:0000313" key="12">
    <source>
        <dbReference type="Proteomes" id="UP000955338"/>
    </source>
</evidence>
<dbReference type="Proteomes" id="UP000955338">
    <property type="component" value="Chromosome"/>
</dbReference>
<gene>
    <name evidence="11" type="ORF">CEP48_08430</name>
</gene>
<evidence type="ECO:0000256" key="5">
    <source>
        <dbReference type="ARBA" id="ARBA00022692"/>
    </source>
</evidence>
<accession>A0A8D4LMS2</accession>
<evidence type="ECO:0000313" key="11">
    <source>
        <dbReference type="EMBL" id="QDJ15444.1"/>
    </source>
</evidence>
<dbReference type="SUPFAM" id="SSF81324">
    <property type="entry name" value="Voltage-gated potassium channels"/>
    <property type="match status" value="1"/>
</dbReference>